<feature type="domain" description="Thyroglobulin type-1" evidence="8">
    <location>
        <begin position="297"/>
        <end position="362"/>
    </location>
</feature>
<sequence>MDGKLVLCFLVICFAVLEANRHGFETKKRMWKKDINKNKDLKFKWFTRGNCVEECKKSEVCVKEKGTDKSVCLARHVVRDSRRLLRKSHRLGRKNFNHDKHGKFHKRHHFQRLSKNQKHGLEYYEKKALEFSKYQDKINILKHKHVRVAKQKKPVKPSKDRDILEKMEDAKVLMERTVPKAVKAPVCDKKDLDKMADRLQGWFVTLHEKHQEKIHPHISKRSVGERQTDGKCHCIKSVMWQFHQLDKNKDHHLDKVEMSEMENNQREACVKPFLHSCDKDADSRLSKQEWCCCYQADAPCDLAQKEAKEGKLLGATIPRCTPEGYFRRMQCNASTGFCWCADFNGNEIRGTRLSMKKGEPSCEKFDALGRFKTP</sequence>
<reference evidence="10" key="1">
    <citation type="submission" date="2025-08" db="UniProtKB">
        <authorList>
            <consortium name="RefSeq"/>
        </authorList>
    </citation>
    <scope>IDENTIFICATION</scope>
    <source>
        <tissue evidence="10">Whole sample</tissue>
    </source>
</reference>
<organism evidence="9 10">
    <name type="scientific">Crassostrea virginica</name>
    <name type="common">Eastern oyster</name>
    <dbReference type="NCBI Taxonomy" id="6565"/>
    <lineage>
        <taxon>Eukaryota</taxon>
        <taxon>Metazoa</taxon>
        <taxon>Spiralia</taxon>
        <taxon>Lophotrochozoa</taxon>
        <taxon>Mollusca</taxon>
        <taxon>Bivalvia</taxon>
        <taxon>Autobranchia</taxon>
        <taxon>Pteriomorphia</taxon>
        <taxon>Ostreida</taxon>
        <taxon>Ostreoidea</taxon>
        <taxon>Ostreidae</taxon>
        <taxon>Crassostrea</taxon>
    </lineage>
</organism>
<comment type="subcellular location">
    <subcellularLocation>
        <location evidence="1">Secreted</location>
    </subcellularLocation>
</comment>
<dbReference type="InterPro" id="IPR000716">
    <property type="entry name" value="Thyroglobulin_1"/>
</dbReference>
<evidence type="ECO:0000259" key="8">
    <source>
        <dbReference type="PROSITE" id="PS51162"/>
    </source>
</evidence>
<dbReference type="GO" id="GO:0035592">
    <property type="term" value="P:establishment of protein localization to extracellular region"/>
    <property type="evidence" value="ECO:0007669"/>
    <property type="project" value="TreeGrafter"/>
</dbReference>
<keyword evidence="5" id="KW-0325">Glycoprotein</keyword>
<evidence type="ECO:0000256" key="4">
    <source>
        <dbReference type="ARBA" id="ARBA00023157"/>
    </source>
</evidence>
<dbReference type="Gene3D" id="1.10.238.10">
    <property type="entry name" value="EF-hand"/>
    <property type="match status" value="1"/>
</dbReference>
<evidence type="ECO:0000313" key="10">
    <source>
        <dbReference type="RefSeq" id="XP_022316230.1"/>
    </source>
</evidence>
<dbReference type="SMART" id="SM00211">
    <property type="entry name" value="TY"/>
    <property type="match status" value="1"/>
</dbReference>
<evidence type="ECO:0000313" key="9">
    <source>
        <dbReference type="Proteomes" id="UP000694844"/>
    </source>
</evidence>
<dbReference type="GeneID" id="111119941"/>
<dbReference type="GO" id="GO:0005615">
    <property type="term" value="C:extracellular space"/>
    <property type="evidence" value="ECO:0007669"/>
    <property type="project" value="TreeGrafter"/>
</dbReference>
<dbReference type="AlphaFoldDB" id="A0A8B8CKE7"/>
<dbReference type="CDD" id="cd00191">
    <property type="entry name" value="TY"/>
    <property type="match status" value="1"/>
</dbReference>
<dbReference type="KEGG" id="cvn:111119941"/>
<dbReference type="PANTHER" id="PTHR12352:SF25">
    <property type="entry name" value="SPARC_OSTEONECTIN, CWCV AND KAZAL LIKE DOMAINS PROTEOGLYCAN 1"/>
    <property type="match status" value="1"/>
</dbReference>
<evidence type="ECO:0000256" key="6">
    <source>
        <dbReference type="PROSITE-ProRule" id="PRU00500"/>
    </source>
</evidence>
<dbReference type="Proteomes" id="UP000694844">
    <property type="component" value="Chromosome 2"/>
</dbReference>
<dbReference type="InterPro" id="IPR036857">
    <property type="entry name" value="Thyroglobulin_1_sf"/>
</dbReference>
<dbReference type="InterPro" id="IPR051950">
    <property type="entry name" value="Dev_reg/Prot_inhib"/>
</dbReference>
<comment type="caution">
    <text evidence="6">Lacks conserved residue(s) required for the propagation of feature annotation.</text>
</comment>
<dbReference type="Pfam" id="PF00086">
    <property type="entry name" value="Thyroglobulin_1"/>
    <property type="match status" value="1"/>
</dbReference>
<dbReference type="RefSeq" id="XP_022316230.1">
    <property type="nucleotide sequence ID" value="XM_022460522.1"/>
</dbReference>
<evidence type="ECO:0000256" key="3">
    <source>
        <dbReference type="ARBA" id="ARBA00022737"/>
    </source>
</evidence>
<dbReference type="InterPro" id="IPR011992">
    <property type="entry name" value="EF-hand-dom_pair"/>
</dbReference>
<keyword evidence="3" id="KW-0677">Repeat</keyword>
<evidence type="ECO:0000256" key="7">
    <source>
        <dbReference type="SAM" id="SignalP"/>
    </source>
</evidence>
<dbReference type="OrthoDB" id="8875634at2759"/>
<dbReference type="SUPFAM" id="SSF57610">
    <property type="entry name" value="Thyroglobulin type-1 domain"/>
    <property type="match status" value="1"/>
</dbReference>
<dbReference type="InterPro" id="IPR019577">
    <property type="entry name" value="SPARC/Testican_Ca-bd-dom"/>
</dbReference>
<evidence type="ECO:0000256" key="2">
    <source>
        <dbReference type="ARBA" id="ARBA00022525"/>
    </source>
</evidence>
<evidence type="ECO:0000256" key="5">
    <source>
        <dbReference type="ARBA" id="ARBA00023180"/>
    </source>
</evidence>
<dbReference type="Pfam" id="PF10591">
    <property type="entry name" value="SPARC_Ca_bdg"/>
    <property type="match status" value="1"/>
</dbReference>
<dbReference type="Gene3D" id="4.10.800.10">
    <property type="entry name" value="Thyroglobulin type-1"/>
    <property type="match status" value="1"/>
</dbReference>
<feature type="signal peptide" evidence="7">
    <location>
        <begin position="1"/>
        <end position="19"/>
    </location>
</feature>
<proteinExistence type="predicted"/>
<dbReference type="PANTHER" id="PTHR12352">
    <property type="entry name" value="SECRETED MODULAR CALCIUM-BINDING PROTEIN"/>
    <property type="match status" value="1"/>
</dbReference>
<feature type="chain" id="PRO_5034374457" evidence="7">
    <location>
        <begin position="20"/>
        <end position="374"/>
    </location>
</feature>
<name>A0A8B8CKE7_CRAVI</name>
<keyword evidence="7" id="KW-0732">Signal</keyword>
<gene>
    <name evidence="10" type="primary">LOC111119941</name>
</gene>
<dbReference type="GO" id="GO:0005509">
    <property type="term" value="F:calcium ion binding"/>
    <property type="evidence" value="ECO:0007669"/>
    <property type="project" value="InterPro"/>
</dbReference>
<keyword evidence="4 6" id="KW-1015">Disulfide bond</keyword>
<dbReference type="PROSITE" id="PS51162">
    <property type="entry name" value="THYROGLOBULIN_1_2"/>
    <property type="match status" value="1"/>
</dbReference>
<feature type="disulfide bond" evidence="6">
    <location>
        <begin position="331"/>
        <end position="338"/>
    </location>
</feature>
<keyword evidence="9" id="KW-1185">Reference proteome</keyword>
<accession>A0A8B8CKE7</accession>
<keyword evidence="2" id="KW-0964">Secreted</keyword>
<evidence type="ECO:0000256" key="1">
    <source>
        <dbReference type="ARBA" id="ARBA00004613"/>
    </source>
</evidence>
<protein>
    <submittedName>
        <fullName evidence="10">Proteoglycan Cow-like</fullName>
    </submittedName>
</protein>
<dbReference type="SUPFAM" id="SSF47473">
    <property type="entry name" value="EF-hand"/>
    <property type="match status" value="1"/>
</dbReference>